<evidence type="ECO:0000259" key="4">
    <source>
        <dbReference type="Pfam" id="PF02826"/>
    </source>
</evidence>
<dbReference type="PROSITE" id="PS00670">
    <property type="entry name" value="D_2_HYDROXYACID_DH_2"/>
    <property type="match status" value="1"/>
</dbReference>
<dbReference type="AlphaFoldDB" id="A0A0A6RI36"/>
<feature type="non-terminal residue" evidence="5">
    <location>
        <position position="255"/>
    </location>
</feature>
<accession>A0A0A6RI36</accession>
<evidence type="ECO:0000256" key="1">
    <source>
        <dbReference type="ARBA" id="ARBA00005854"/>
    </source>
</evidence>
<dbReference type="GO" id="GO:0016616">
    <property type="term" value="F:oxidoreductase activity, acting on the CH-OH group of donors, NAD or NADP as acceptor"/>
    <property type="evidence" value="ECO:0007669"/>
    <property type="project" value="InterPro"/>
</dbReference>
<proteinExistence type="inferred from homology"/>
<feature type="domain" description="D-isomer specific 2-hydroxyacid dehydrogenase NAD-binding" evidence="4">
    <location>
        <begin position="107"/>
        <end position="255"/>
    </location>
</feature>
<comment type="similarity">
    <text evidence="1">Belongs to the D-isomer specific 2-hydroxyacid dehydrogenase family.</text>
</comment>
<gene>
    <name evidence="5" type="ORF">THIOM_004025</name>
</gene>
<dbReference type="EMBL" id="LUTY01002492">
    <property type="protein sequence ID" value="OAD20287.1"/>
    <property type="molecule type" value="Genomic_DNA"/>
</dbReference>
<dbReference type="SUPFAM" id="SSF51735">
    <property type="entry name" value="NAD(P)-binding Rossmann-fold domains"/>
    <property type="match status" value="1"/>
</dbReference>
<dbReference type="PANTHER" id="PTHR43761:SF1">
    <property type="entry name" value="D-ISOMER SPECIFIC 2-HYDROXYACID DEHYDROGENASE CATALYTIC DOMAIN-CONTAINING PROTEIN-RELATED"/>
    <property type="match status" value="1"/>
</dbReference>
<dbReference type="PROSITE" id="PS00671">
    <property type="entry name" value="D_2_HYDROXYACID_DH_3"/>
    <property type="match status" value="1"/>
</dbReference>
<dbReference type="InterPro" id="IPR050418">
    <property type="entry name" value="D-iso_2-hydroxyacid_DH_PdxB"/>
</dbReference>
<dbReference type="PANTHER" id="PTHR43761">
    <property type="entry name" value="D-ISOMER SPECIFIC 2-HYDROXYACID DEHYDROGENASE FAMILY PROTEIN (AFU_ORTHOLOGUE AFUA_1G13630)"/>
    <property type="match status" value="1"/>
</dbReference>
<dbReference type="InterPro" id="IPR029753">
    <property type="entry name" value="D-isomer_DH_CS"/>
</dbReference>
<dbReference type="InterPro" id="IPR006140">
    <property type="entry name" value="D-isomer_DH_NAD-bd"/>
</dbReference>
<evidence type="ECO:0000256" key="2">
    <source>
        <dbReference type="ARBA" id="ARBA00023002"/>
    </source>
</evidence>
<dbReference type="Pfam" id="PF02826">
    <property type="entry name" value="2-Hacid_dh_C"/>
    <property type="match status" value="1"/>
</dbReference>
<sequence length="255" mass="27716">MNIVVLDGYTLNPGDLSWAPLQSLGHCEIYDRTPPDAVVQRAAFAEIVLTNKTLLTRAEIEQLPKLQYIGVLATGYNVVDLKAARERHIPVTNVPKYSTPSVAQMVFALLLELTRQVGLHAEGVRAGRWSNQADFCYWDKPMIALESLTMGIVGLGAIGQSVAKLAQAFGMSVLAYQRTPKSVDGVTCVDLESLFRRSDVISLHCPLTPKTQHLVNAQRLALMKPSAFLINTSRGPLVDEEALAQALHSGQIAGA</sequence>
<dbReference type="InterPro" id="IPR036291">
    <property type="entry name" value="NAD(P)-bd_dom_sf"/>
</dbReference>
<evidence type="ECO:0000313" key="5">
    <source>
        <dbReference type="EMBL" id="OAD20287.1"/>
    </source>
</evidence>
<dbReference type="CDD" id="cd12162">
    <property type="entry name" value="2-Hacid_dh_4"/>
    <property type="match status" value="1"/>
</dbReference>
<reference evidence="5 6" key="1">
    <citation type="submission" date="2016-05" db="EMBL/GenBank/DDBJ databases">
        <title>Single-cell genome of chain-forming Candidatus Thiomargarita nelsonii and comparison to other large sulfur-oxidizing bacteria.</title>
        <authorList>
            <person name="Winkel M."/>
            <person name="Salman V."/>
            <person name="Woyke T."/>
            <person name="Schulz-Vogt H."/>
            <person name="Richter M."/>
            <person name="Flood B."/>
            <person name="Bailey J."/>
            <person name="Amann R."/>
            <person name="Mussmann M."/>
        </authorList>
    </citation>
    <scope>NUCLEOTIDE SEQUENCE [LARGE SCALE GENOMIC DNA]</scope>
    <source>
        <strain evidence="5 6">THI036</strain>
    </source>
</reference>
<dbReference type="GO" id="GO:0051287">
    <property type="term" value="F:NAD binding"/>
    <property type="evidence" value="ECO:0007669"/>
    <property type="project" value="InterPro"/>
</dbReference>
<dbReference type="SUPFAM" id="SSF52283">
    <property type="entry name" value="Formate/glycerate dehydrogenase catalytic domain-like"/>
    <property type="match status" value="1"/>
</dbReference>
<name>A0A0A6RI36_9GAMM</name>
<dbReference type="Proteomes" id="UP000076962">
    <property type="component" value="Unassembled WGS sequence"/>
</dbReference>
<dbReference type="Gene3D" id="3.40.50.720">
    <property type="entry name" value="NAD(P)-binding Rossmann-like Domain"/>
    <property type="match status" value="2"/>
</dbReference>
<organism evidence="5 6">
    <name type="scientific">Candidatus Thiomargarita nelsonii</name>
    <dbReference type="NCBI Taxonomy" id="1003181"/>
    <lineage>
        <taxon>Bacteria</taxon>
        <taxon>Pseudomonadati</taxon>
        <taxon>Pseudomonadota</taxon>
        <taxon>Gammaproteobacteria</taxon>
        <taxon>Thiotrichales</taxon>
        <taxon>Thiotrichaceae</taxon>
        <taxon>Thiomargarita</taxon>
    </lineage>
</organism>
<keyword evidence="2" id="KW-0560">Oxidoreductase</keyword>
<protein>
    <submittedName>
        <fullName evidence="5">Glycerate dehydrogenase</fullName>
    </submittedName>
</protein>
<keyword evidence="6" id="KW-1185">Reference proteome</keyword>
<evidence type="ECO:0000256" key="3">
    <source>
        <dbReference type="ARBA" id="ARBA00023027"/>
    </source>
</evidence>
<evidence type="ECO:0000313" key="6">
    <source>
        <dbReference type="Proteomes" id="UP000076962"/>
    </source>
</evidence>
<keyword evidence="3" id="KW-0520">NAD</keyword>
<comment type="caution">
    <text evidence="5">The sequence shown here is derived from an EMBL/GenBank/DDBJ whole genome shotgun (WGS) entry which is preliminary data.</text>
</comment>